<accession>A0A382I678</accession>
<feature type="non-terminal residue" evidence="2">
    <location>
        <position position="112"/>
    </location>
</feature>
<organism evidence="2">
    <name type="scientific">marine metagenome</name>
    <dbReference type="NCBI Taxonomy" id="408172"/>
    <lineage>
        <taxon>unclassified sequences</taxon>
        <taxon>metagenomes</taxon>
        <taxon>ecological metagenomes</taxon>
    </lineage>
</organism>
<feature type="transmembrane region" description="Helical" evidence="1">
    <location>
        <begin position="58"/>
        <end position="80"/>
    </location>
</feature>
<feature type="transmembrane region" description="Helical" evidence="1">
    <location>
        <begin position="86"/>
        <end position="104"/>
    </location>
</feature>
<reference evidence="2" key="1">
    <citation type="submission" date="2018-05" db="EMBL/GenBank/DDBJ databases">
        <authorList>
            <person name="Lanie J.A."/>
            <person name="Ng W.-L."/>
            <person name="Kazmierczak K.M."/>
            <person name="Andrzejewski T.M."/>
            <person name="Davidsen T.M."/>
            <person name="Wayne K.J."/>
            <person name="Tettelin H."/>
            <person name="Glass J.I."/>
            <person name="Rusch D."/>
            <person name="Podicherti R."/>
            <person name="Tsui H.-C.T."/>
            <person name="Winkler M.E."/>
        </authorList>
    </citation>
    <scope>NUCLEOTIDE SEQUENCE</scope>
</reference>
<keyword evidence="1" id="KW-0812">Transmembrane</keyword>
<gene>
    <name evidence="2" type="ORF">METZ01_LOCUS247696</name>
</gene>
<protein>
    <recommendedName>
        <fullName evidence="3">B box-type domain-containing protein</fullName>
    </recommendedName>
</protein>
<proteinExistence type="predicted"/>
<evidence type="ECO:0008006" key="3">
    <source>
        <dbReference type="Google" id="ProtNLM"/>
    </source>
</evidence>
<keyword evidence="1" id="KW-0472">Membrane</keyword>
<name>A0A382I678_9ZZZZ</name>
<dbReference type="AlphaFoldDB" id="A0A382I678"/>
<dbReference type="EMBL" id="UINC01065314">
    <property type="protein sequence ID" value="SVB94842.1"/>
    <property type="molecule type" value="Genomic_DNA"/>
</dbReference>
<sequence>MQCTFHQDSETLLRCSKCEVPICDRCAVQTPVGARCPKCANVQRIPTYSLSTQQLTQAIGVSVVVGLVLGLFFGLFENLIPFRMTWIYVPASFVSSGYVIGASISRVTNHKR</sequence>
<evidence type="ECO:0000256" key="1">
    <source>
        <dbReference type="SAM" id="Phobius"/>
    </source>
</evidence>
<keyword evidence="1" id="KW-1133">Transmembrane helix</keyword>
<evidence type="ECO:0000313" key="2">
    <source>
        <dbReference type="EMBL" id="SVB94842.1"/>
    </source>
</evidence>